<gene>
    <name evidence="1" type="ORF">AVDCRST_MAG95-1626</name>
</gene>
<evidence type="ECO:0000313" key="1">
    <source>
        <dbReference type="EMBL" id="CAA9245696.1"/>
    </source>
</evidence>
<sequence>MRQNKLDFGRLPTGARWQKFLLKRNAPAETGIFLYCRPE</sequence>
<accession>A0A6J4I8Y2</accession>
<name>A0A6J4I8Y2_9BACT</name>
<dbReference type="EMBL" id="CADCTJ010000509">
    <property type="protein sequence ID" value="CAA9245696.1"/>
    <property type="molecule type" value="Genomic_DNA"/>
</dbReference>
<protein>
    <submittedName>
        <fullName evidence="1">Uncharacterized protein</fullName>
    </submittedName>
</protein>
<reference evidence="1" key="1">
    <citation type="submission" date="2020-02" db="EMBL/GenBank/DDBJ databases">
        <authorList>
            <person name="Meier V. D."/>
        </authorList>
    </citation>
    <scope>NUCLEOTIDE SEQUENCE</scope>
    <source>
        <strain evidence="1">AVDCRST_MAG95</strain>
    </source>
</reference>
<proteinExistence type="predicted"/>
<organism evidence="1">
    <name type="scientific">uncultured Adhaeribacter sp</name>
    <dbReference type="NCBI Taxonomy" id="448109"/>
    <lineage>
        <taxon>Bacteria</taxon>
        <taxon>Pseudomonadati</taxon>
        <taxon>Bacteroidota</taxon>
        <taxon>Cytophagia</taxon>
        <taxon>Cytophagales</taxon>
        <taxon>Hymenobacteraceae</taxon>
        <taxon>Adhaeribacter</taxon>
        <taxon>environmental samples</taxon>
    </lineage>
</organism>
<dbReference type="AlphaFoldDB" id="A0A6J4I8Y2"/>